<organism evidence="2 3">
    <name type="scientific">Tetrahymena thermophila (strain SB210)</name>
    <dbReference type="NCBI Taxonomy" id="312017"/>
    <lineage>
        <taxon>Eukaryota</taxon>
        <taxon>Sar</taxon>
        <taxon>Alveolata</taxon>
        <taxon>Ciliophora</taxon>
        <taxon>Intramacronucleata</taxon>
        <taxon>Oligohymenophorea</taxon>
        <taxon>Hymenostomatida</taxon>
        <taxon>Tetrahymenina</taxon>
        <taxon>Tetrahymenidae</taxon>
        <taxon>Tetrahymena</taxon>
    </lineage>
</organism>
<feature type="compositionally biased region" description="Low complexity" evidence="1">
    <location>
        <begin position="417"/>
        <end position="426"/>
    </location>
</feature>
<dbReference type="Proteomes" id="UP000009168">
    <property type="component" value="Unassembled WGS sequence"/>
</dbReference>
<evidence type="ECO:0000313" key="2">
    <source>
        <dbReference type="EMBL" id="EWS75217.1"/>
    </source>
</evidence>
<dbReference type="Pfam" id="PF13181">
    <property type="entry name" value="TPR_8"/>
    <property type="match status" value="2"/>
</dbReference>
<dbReference type="RefSeq" id="XP_012652208.1">
    <property type="nucleotide sequence ID" value="XM_012796754.1"/>
</dbReference>
<dbReference type="InParanoid" id="W7XCM2"/>
<dbReference type="OrthoDB" id="298937at2759"/>
<dbReference type="InterPro" id="IPR011990">
    <property type="entry name" value="TPR-like_helical_dom_sf"/>
</dbReference>
<gene>
    <name evidence="2" type="ORF">TTHERM_000086968</name>
</gene>
<proteinExistence type="predicted"/>
<sequence length="1363" mass="161988">MAFNYDGMYYGTGVNMTFQNYLDPPKCQPSRYQLDSRCQEYFQFIINSNETMIQYFPPTHFMYSDNNKPYISFGFQNPQIDAFSFICNSFNLEKQNQILQSTFQNNRIRIIFDPITMRVSADLQLSKDMSIVYETFQNLFLTLIFMTESIIGQNESLALIEITKQIEYFQKLNNQRALGICYNNMGNIHFNNGRYEEAYDYYNRSIVCCLYELEFYKEQDQYICQNQKKKSIQSKLMSSVYLKDGQTIKQQSPNINNLKQAFLGDNYNDIQEKKMKQMDEFELISQLFSRKYNSFKAVFQYMMNDNNRAGNWDLEVILMQQLKELNFLNEDRQFFNIRNKIIANIYLLLIYTKTEQIQECHKIIRENEIIYNQYVIQRMESATSQSNSVQSKNDQHINKTTFSSIQNRKIEKHQSSTNDNQQQKTKNQLRKMDIHKLNILTNIDDIINRIYDQLVNEVSYKISLVYLDISKKKQKQNKKNKLKAKRFCEDIISQVFTKDDDYFGLIYSSLSDMKKCKNKNQNNFKNENATWQEIKQFITIKKINIFQNDQTNYPKEKKENILNQNYIQQSNILKDTQYKILNQYDGFQRNFKFNFSQFQRNSYQNEYNCSLKEQQSQLASFNQNSFSGINCIFSQNSQTICETSQNQLLKNFNFSDLDQTISQAIPYLEVVAKNKLQSSLSIILLSVSIFQTIFIKSYLNYAVSQIQLAQDTNEIQFSLLENEYILQIIQNDLQFEIQIIKILFNAKNKLDQGVIFKNPKFKNTLLSVLNTFYNSGDPYFLNLYRQNSYFISSWHQKSTYDLSQLDRLSADQIRNSSYIDFVWKANLQLNQNRIQKQQQQNIMSQSYFMAFNYDGMYYGTGVNMTFQNYLDPLQCQPSRYQLDSRCQEYFQFIINSNETIIQYFPPTHFMYSDNNKPNISFGFCKKAPMPINFKAIYQQYFRENPQIDAFSLICNSFNLEKQNLILQSTFQNNRIRIIFDPITMRVVLQSNLDISNNTLLNLQSSYLDKLDTKQQNIFLQQIKQFQQQYINKYCYQSKIQVFEQIQIKIVQQFKFQDKGRAFTAILQPIQTIDDDDKNSDSSNVFYCFKNSLILLTIIESTSQLFYYSKYITGLIFQSVENLTNAIQKLKINEDTNHLLLFEDKTFLQNFLNQSADLQLSKDMSLVYETFQNLFLTLIFMTESIIGQNESLALIEITKQIEYFQKLNNQRALGICYNNMGNIHFNNGRYEEAYDYYNRSIVCCLYEMEFYKEQDQYICQKQKKNSIQNQFMSLEYKKDEQAQKQQSSNINNLKQAISKDNQNDLDETQIKKNDEIELVSLLFTRKYNSFKAVFQYMMSDNNRAGNWDLEVLLIQRMPLDNKRK</sequence>
<protein>
    <submittedName>
        <fullName evidence="2">Tetratricopeptide repeat protein</fullName>
    </submittedName>
</protein>
<dbReference type="InterPro" id="IPR019734">
    <property type="entry name" value="TPR_rpt"/>
</dbReference>
<reference evidence="3" key="1">
    <citation type="journal article" date="2006" name="PLoS Biol.">
        <title>Macronuclear genome sequence of the ciliate Tetrahymena thermophila, a model eukaryote.</title>
        <authorList>
            <person name="Eisen J.A."/>
            <person name="Coyne R.S."/>
            <person name="Wu M."/>
            <person name="Wu D."/>
            <person name="Thiagarajan M."/>
            <person name="Wortman J.R."/>
            <person name="Badger J.H."/>
            <person name="Ren Q."/>
            <person name="Amedeo P."/>
            <person name="Jones K.M."/>
            <person name="Tallon L.J."/>
            <person name="Delcher A.L."/>
            <person name="Salzberg S.L."/>
            <person name="Silva J.C."/>
            <person name="Haas B.J."/>
            <person name="Majoros W.H."/>
            <person name="Farzad M."/>
            <person name="Carlton J.M."/>
            <person name="Smith R.K. Jr."/>
            <person name="Garg J."/>
            <person name="Pearlman R.E."/>
            <person name="Karrer K.M."/>
            <person name="Sun L."/>
            <person name="Manning G."/>
            <person name="Elde N.C."/>
            <person name="Turkewitz A.P."/>
            <person name="Asai D.J."/>
            <person name="Wilkes D.E."/>
            <person name="Wang Y."/>
            <person name="Cai H."/>
            <person name="Collins K."/>
            <person name="Stewart B.A."/>
            <person name="Lee S.R."/>
            <person name="Wilamowska K."/>
            <person name="Weinberg Z."/>
            <person name="Ruzzo W.L."/>
            <person name="Wloga D."/>
            <person name="Gaertig J."/>
            <person name="Frankel J."/>
            <person name="Tsao C.-C."/>
            <person name="Gorovsky M.A."/>
            <person name="Keeling P.J."/>
            <person name="Waller R.F."/>
            <person name="Patron N.J."/>
            <person name="Cherry J.M."/>
            <person name="Stover N.A."/>
            <person name="Krieger C.J."/>
            <person name="del Toro C."/>
            <person name="Ryder H.F."/>
            <person name="Williamson S.C."/>
            <person name="Barbeau R.A."/>
            <person name="Hamilton E.P."/>
            <person name="Orias E."/>
        </authorList>
    </citation>
    <scope>NUCLEOTIDE SEQUENCE [LARGE SCALE GENOMIC DNA]</scope>
    <source>
        <strain evidence="3">SB210</strain>
    </source>
</reference>
<feature type="compositionally biased region" description="Polar residues" evidence="1">
    <location>
        <begin position="385"/>
        <end position="407"/>
    </location>
</feature>
<evidence type="ECO:0000256" key="1">
    <source>
        <dbReference type="SAM" id="MobiDB-lite"/>
    </source>
</evidence>
<dbReference type="EMBL" id="GG662749">
    <property type="protein sequence ID" value="EWS75217.1"/>
    <property type="molecule type" value="Genomic_DNA"/>
</dbReference>
<dbReference type="Gene3D" id="1.25.40.10">
    <property type="entry name" value="Tetratricopeptide repeat domain"/>
    <property type="match status" value="2"/>
</dbReference>
<dbReference type="GeneID" id="24437211"/>
<name>W7XCM2_TETTS</name>
<feature type="region of interest" description="Disordered" evidence="1">
    <location>
        <begin position="385"/>
        <end position="428"/>
    </location>
</feature>
<evidence type="ECO:0000313" key="3">
    <source>
        <dbReference type="Proteomes" id="UP000009168"/>
    </source>
</evidence>
<dbReference type="KEGG" id="tet:TTHERM_000086968"/>
<dbReference type="SMART" id="SM00028">
    <property type="entry name" value="TPR"/>
    <property type="match status" value="2"/>
</dbReference>
<dbReference type="SUPFAM" id="SSF48452">
    <property type="entry name" value="TPR-like"/>
    <property type="match status" value="1"/>
</dbReference>
<keyword evidence="3" id="KW-1185">Reference proteome</keyword>
<accession>W7XCM2</accession>